<feature type="region of interest" description="Disordered" evidence="1">
    <location>
        <begin position="334"/>
        <end position="360"/>
    </location>
</feature>
<feature type="compositionally biased region" description="Basic and acidic residues" evidence="1">
    <location>
        <begin position="112"/>
        <end position="125"/>
    </location>
</feature>
<dbReference type="PhylomeDB" id="E9ALM5"/>
<dbReference type="VEuPathDB" id="TriTrypDB:LmxM.08_29.1990"/>
<dbReference type="RefSeq" id="XP_003872359.1">
    <property type="nucleotide sequence ID" value="XM_003872310.1"/>
</dbReference>
<evidence type="ECO:0000313" key="3">
    <source>
        <dbReference type="Proteomes" id="UP000007259"/>
    </source>
</evidence>
<accession>E9ALM5</accession>
<feature type="region of interest" description="Disordered" evidence="1">
    <location>
        <begin position="410"/>
        <end position="445"/>
    </location>
</feature>
<dbReference type="OrthoDB" id="263609at2759"/>
<evidence type="ECO:0000256" key="1">
    <source>
        <dbReference type="SAM" id="MobiDB-lite"/>
    </source>
</evidence>
<dbReference type="EMBL" id="FR799561">
    <property type="protein sequence ID" value="CBZ23830.1"/>
    <property type="molecule type" value="Genomic_DNA"/>
</dbReference>
<dbReference type="AlphaFoldDB" id="E9ALM5"/>
<dbReference type="KEGG" id="lmi:LMXM_08_29_1990"/>
<reference evidence="2 3" key="1">
    <citation type="journal article" date="2011" name="Genome Res.">
        <title>Chromosome and gene copy number variation allow major structural change between species and strains of Leishmania.</title>
        <authorList>
            <person name="Rogers M.B."/>
            <person name="Hilley J.D."/>
            <person name="Dickens N.J."/>
            <person name="Wilkes J."/>
            <person name="Bates P.A."/>
            <person name="Depledge D.P."/>
            <person name="Harris D."/>
            <person name="Her Y."/>
            <person name="Herzyk P."/>
            <person name="Imamura H."/>
            <person name="Otto T.D."/>
            <person name="Sanders M."/>
            <person name="Seeger K."/>
            <person name="Dujardin J.C."/>
            <person name="Berriman M."/>
            <person name="Smith D.F."/>
            <person name="Hertz-Fowler C."/>
            <person name="Mottram J.C."/>
        </authorList>
    </citation>
    <scope>NUCLEOTIDE SEQUENCE [LARGE SCALE GENOMIC DNA]</scope>
    <source>
        <strain evidence="2 3">MHOM/GT/2001/U1103</strain>
    </source>
</reference>
<name>E9ALM5_LEIMU</name>
<sequence>MSGAPFETPPPFTNWGLVLDGDVQQDAVSRGGYCTTQQFHARQTPRLSARAGSGASTAATVAIRQANSSNSGHPNPGSAAALDDWERSAVDLYREIRRHRSEGPQQTRNGAKLRDSTQVRRRLDTSECSSPSPCAALMVTAFPQLLGGPFAAPGPAPANLACDSTAGTPQLPSSSPLLLQYFLSIGYPLRPPYNTEAAAASHSAALVAVAQETVAWFEDSGVAVENTAPRKTAAPLHRFGVRLLPDVVQQIVAAHQMTPATAAAWLLRVYVGLLAPWEAKEDSIQGAITADYGFENGPLDPGMPPAFCMEGVWRWANAMCTAVYHLQTSTRAARETSLHESEKRSSDALSSSGREKTVLPQGMQSLASEHRTDGVGWRLFALTVLQKTTTLILRGCFTTATVDATNASQDPISAEAQEQRVARGGLKQDTVGAQSSSPLESETIMPPVPTTRVAVEGLACFALLVRLHERFPKHGKMRHDAGGVHARAAATHVADATQAMVEKHWERHAQLAVQQLPHLPPHYHHLVHMMDFVLTA</sequence>
<keyword evidence="3" id="KW-1185">Reference proteome</keyword>
<proteinExistence type="predicted"/>
<evidence type="ECO:0000313" key="2">
    <source>
        <dbReference type="EMBL" id="CBZ23830.1"/>
    </source>
</evidence>
<protein>
    <submittedName>
        <fullName evidence="2">Uncharacterized protein</fullName>
    </submittedName>
</protein>
<organism evidence="2 3">
    <name type="scientific">Leishmania mexicana (strain MHOM/GT/2001/U1103)</name>
    <dbReference type="NCBI Taxonomy" id="929439"/>
    <lineage>
        <taxon>Eukaryota</taxon>
        <taxon>Discoba</taxon>
        <taxon>Euglenozoa</taxon>
        <taxon>Kinetoplastea</taxon>
        <taxon>Metakinetoplastina</taxon>
        <taxon>Trypanosomatida</taxon>
        <taxon>Trypanosomatidae</taxon>
        <taxon>Leishmaniinae</taxon>
        <taxon>Leishmania</taxon>
    </lineage>
</organism>
<feature type="compositionally biased region" description="Polar residues" evidence="1">
    <location>
        <begin position="431"/>
        <end position="440"/>
    </location>
</feature>
<dbReference type="OMA" id="GMPPAFC"/>
<dbReference type="GeneID" id="13447069"/>
<feature type="compositionally biased region" description="Basic and acidic residues" evidence="1">
    <location>
        <begin position="334"/>
        <end position="346"/>
    </location>
</feature>
<feature type="region of interest" description="Disordered" evidence="1">
    <location>
        <begin position="97"/>
        <end position="126"/>
    </location>
</feature>
<dbReference type="Proteomes" id="UP000007259">
    <property type="component" value="Chromosome 8"/>
</dbReference>
<gene>
    <name evidence="2" type="ORF">LMXM_08_29_1990</name>
</gene>